<dbReference type="EMBL" id="CAJOBR010007764">
    <property type="protein sequence ID" value="CAF4868676.1"/>
    <property type="molecule type" value="Genomic_DNA"/>
</dbReference>
<sequence length="190" mass="21986">GIMCDHYKHSRAASSSFMMNEKYRTLLRMNDKERPVIYVRVSAANFDGLRVIFGDYKIDDAPLLVINCLKNDSVSFSPINNVRTKILPPQNYVYHAWLDSSKSKELVISCGLKKTKLELTILQERKYAKSDTYIAHITCSENPPSWLMATSKRLLFGTKISLFDLYKIDWQIEYENLKEEPAIKPNLNEI</sequence>
<gene>
    <name evidence="2" type="ORF">QYT958_LOCUS28481</name>
</gene>
<dbReference type="AlphaFoldDB" id="A0A821T373"/>
<evidence type="ECO:0000313" key="3">
    <source>
        <dbReference type="Proteomes" id="UP000663848"/>
    </source>
</evidence>
<name>A0A821T373_9BILA</name>
<accession>A0A821T373</accession>
<evidence type="ECO:0000259" key="1">
    <source>
        <dbReference type="Pfam" id="PF25037"/>
    </source>
</evidence>
<reference evidence="2" key="1">
    <citation type="submission" date="2021-02" db="EMBL/GenBank/DDBJ databases">
        <authorList>
            <person name="Nowell W R."/>
        </authorList>
    </citation>
    <scope>NUCLEOTIDE SEQUENCE</scope>
</reference>
<organism evidence="2 3">
    <name type="scientific">Rotaria socialis</name>
    <dbReference type="NCBI Taxonomy" id="392032"/>
    <lineage>
        <taxon>Eukaryota</taxon>
        <taxon>Metazoa</taxon>
        <taxon>Spiralia</taxon>
        <taxon>Gnathifera</taxon>
        <taxon>Rotifera</taxon>
        <taxon>Eurotatoria</taxon>
        <taxon>Bdelloidea</taxon>
        <taxon>Philodinida</taxon>
        <taxon>Philodinidae</taxon>
        <taxon>Rotaria</taxon>
    </lineage>
</organism>
<dbReference type="InterPro" id="IPR056748">
    <property type="entry name" value="VPS13-like_C"/>
</dbReference>
<proteinExistence type="predicted"/>
<comment type="caution">
    <text evidence="2">The sequence shown here is derived from an EMBL/GenBank/DDBJ whole genome shotgun (WGS) entry which is preliminary data.</text>
</comment>
<dbReference type="Pfam" id="PF25037">
    <property type="entry name" value="VPS13_C"/>
    <property type="match status" value="1"/>
</dbReference>
<evidence type="ECO:0000313" key="2">
    <source>
        <dbReference type="EMBL" id="CAF4868676.1"/>
    </source>
</evidence>
<feature type="domain" description="Intermembrane lipid transfer protein VPS13-like C-terminal" evidence="1">
    <location>
        <begin position="119"/>
        <end position="184"/>
    </location>
</feature>
<protein>
    <recommendedName>
        <fullName evidence="1">Intermembrane lipid transfer protein VPS13-like C-terminal domain-containing protein</fullName>
    </recommendedName>
</protein>
<dbReference type="Proteomes" id="UP000663848">
    <property type="component" value="Unassembled WGS sequence"/>
</dbReference>
<feature type="non-terminal residue" evidence="2">
    <location>
        <position position="1"/>
    </location>
</feature>